<dbReference type="InterPro" id="IPR013328">
    <property type="entry name" value="6PGD_dom2"/>
</dbReference>
<accession>A0A368XTP6</accession>
<dbReference type="SUPFAM" id="SSF51735">
    <property type="entry name" value="NAD(P)-binding Rossmann-fold domains"/>
    <property type="match status" value="1"/>
</dbReference>
<dbReference type="Pfam" id="PF00725">
    <property type="entry name" value="3HCDH"/>
    <property type="match status" value="1"/>
</dbReference>
<dbReference type="InterPro" id="IPR006176">
    <property type="entry name" value="3-OHacyl-CoA_DH_NAD-bd"/>
</dbReference>
<protein>
    <submittedName>
        <fullName evidence="6">3-hydroxyacyl-CoA dehydrogenase</fullName>
    </submittedName>
</protein>
<evidence type="ECO:0000256" key="1">
    <source>
        <dbReference type="ARBA" id="ARBA00009463"/>
    </source>
</evidence>
<comment type="caution">
    <text evidence="6">The sequence shown here is derived from an EMBL/GenBank/DDBJ whole genome shotgun (WGS) entry which is preliminary data.</text>
</comment>
<dbReference type="GO" id="GO:0006635">
    <property type="term" value="P:fatty acid beta-oxidation"/>
    <property type="evidence" value="ECO:0007669"/>
    <property type="project" value="TreeGrafter"/>
</dbReference>
<evidence type="ECO:0000313" key="6">
    <source>
        <dbReference type="EMBL" id="RCW69394.1"/>
    </source>
</evidence>
<dbReference type="AlphaFoldDB" id="A0A368XTP6"/>
<comment type="similarity">
    <text evidence="1">Belongs to the 3-hydroxyacyl-CoA dehydrogenase family.</text>
</comment>
<dbReference type="Gene3D" id="1.10.1040.10">
    <property type="entry name" value="N-(1-d-carboxylethyl)-l-norvaline Dehydrogenase, domain 2"/>
    <property type="match status" value="1"/>
</dbReference>
<dbReference type="SUPFAM" id="SSF48179">
    <property type="entry name" value="6-phosphogluconate dehydrogenase C-terminal domain-like"/>
    <property type="match status" value="1"/>
</dbReference>
<dbReference type="Proteomes" id="UP000252884">
    <property type="component" value="Unassembled WGS sequence"/>
</dbReference>
<dbReference type="RefSeq" id="WP_114469800.1">
    <property type="nucleotide sequence ID" value="NZ_QPJK01000006.1"/>
</dbReference>
<organism evidence="6 7">
    <name type="scientific">Pseudorhodoferax soli</name>
    <dbReference type="NCBI Taxonomy" id="545864"/>
    <lineage>
        <taxon>Bacteria</taxon>
        <taxon>Pseudomonadati</taxon>
        <taxon>Pseudomonadota</taxon>
        <taxon>Betaproteobacteria</taxon>
        <taxon>Burkholderiales</taxon>
        <taxon>Comamonadaceae</taxon>
    </lineage>
</organism>
<dbReference type="InterPro" id="IPR006180">
    <property type="entry name" value="3-OHacyl-CoA_DH_CS"/>
</dbReference>
<feature type="domain" description="3-hydroxyacyl-CoA dehydrogenase NAD binding" evidence="5">
    <location>
        <begin position="7"/>
        <end position="177"/>
    </location>
</feature>
<evidence type="ECO:0000256" key="3">
    <source>
        <dbReference type="PIRSR" id="PIRSR000105-1"/>
    </source>
</evidence>
<dbReference type="PROSITE" id="PS00067">
    <property type="entry name" value="3HCDH"/>
    <property type="match status" value="1"/>
</dbReference>
<keyword evidence="7" id="KW-1185">Reference proteome</keyword>
<evidence type="ECO:0000256" key="2">
    <source>
        <dbReference type="ARBA" id="ARBA00023002"/>
    </source>
</evidence>
<dbReference type="InterPro" id="IPR022694">
    <property type="entry name" value="3-OHacyl-CoA_DH"/>
</dbReference>
<dbReference type="OrthoDB" id="5287258at2"/>
<dbReference type="PANTHER" id="PTHR48075:SF5">
    <property type="entry name" value="3-HYDROXYBUTYRYL-COA DEHYDROGENASE"/>
    <property type="match status" value="1"/>
</dbReference>
<proteinExistence type="inferred from homology"/>
<evidence type="ECO:0000259" key="5">
    <source>
        <dbReference type="Pfam" id="PF02737"/>
    </source>
</evidence>
<dbReference type="EMBL" id="QPJK01000006">
    <property type="protein sequence ID" value="RCW69394.1"/>
    <property type="molecule type" value="Genomic_DNA"/>
</dbReference>
<dbReference type="InterPro" id="IPR008927">
    <property type="entry name" value="6-PGluconate_DH-like_C_sf"/>
</dbReference>
<name>A0A368XTP6_9BURK</name>
<dbReference type="GO" id="GO:0070403">
    <property type="term" value="F:NAD+ binding"/>
    <property type="evidence" value="ECO:0007669"/>
    <property type="project" value="InterPro"/>
</dbReference>
<feature type="site" description="Important for catalytic activity" evidence="3">
    <location>
        <position position="133"/>
    </location>
</feature>
<keyword evidence="2" id="KW-0560">Oxidoreductase</keyword>
<sequence>MECGSAVVVGSGIMGRDIAAIFVNAGWATQLVAPESDTWDAAARHVAQSVAQMGGAPRFGLLRLRHGLGDVQWSGVDAVIETVTEKLEVKRAVFTQLDALVPAGVPIGSNSSGLRITDIAAGCNTASRMANAHFFLPAHLVPLVEVAKGAFTHDVAVDRLLEIFAAVGRIPVRVNRDVPGFLANRIQHALMREAFSVIDEGLASPEDVDAAVRFGFGFRYVAAGPILQKEFAGLDTQFAAASSIYPSLCNDATPSRTLRDKVAAGRYGTKSGHGFWRWSAEQIAQERARYEDVLQQAQRLLVPATLPGAAGLDATAGTL</sequence>
<dbReference type="InterPro" id="IPR036291">
    <property type="entry name" value="NAD(P)-bd_dom_sf"/>
</dbReference>
<evidence type="ECO:0000259" key="4">
    <source>
        <dbReference type="Pfam" id="PF00725"/>
    </source>
</evidence>
<gene>
    <name evidence="6" type="ORF">DES41_106268</name>
</gene>
<dbReference type="PANTHER" id="PTHR48075">
    <property type="entry name" value="3-HYDROXYACYL-COA DEHYDROGENASE FAMILY PROTEIN"/>
    <property type="match status" value="1"/>
</dbReference>
<dbReference type="PIRSF" id="PIRSF000105">
    <property type="entry name" value="HCDH"/>
    <property type="match status" value="1"/>
</dbReference>
<feature type="domain" description="3-hydroxyacyl-CoA dehydrogenase C-terminal" evidence="4">
    <location>
        <begin position="180"/>
        <end position="278"/>
    </location>
</feature>
<dbReference type="Pfam" id="PF02737">
    <property type="entry name" value="3HCDH_N"/>
    <property type="match status" value="1"/>
</dbReference>
<reference evidence="6 7" key="1">
    <citation type="submission" date="2018-07" db="EMBL/GenBank/DDBJ databases">
        <title>Genomic Encyclopedia of Type Strains, Phase IV (KMG-IV): sequencing the most valuable type-strain genomes for metagenomic binning, comparative biology and taxonomic classification.</title>
        <authorList>
            <person name="Goeker M."/>
        </authorList>
    </citation>
    <scope>NUCLEOTIDE SEQUENCE [LARGE SCALE GENOMIC DNA]</scope>
    <source>
        <strain evidence="6 7">DSM 21634</strain>
    </source>
</reference>
<evidence type="ECO:0000313" key="7">
    <source>
        <dbReference type="Proteomes" id="UP000252884"/>
    </source>
</evidence>
<dbReference type="Gene3D" id="3.40.50.720">
    <property type="entry name" value="NAD(P)-binding Rossmann-like Domain"/>
    <property type="match status" value="1"/>
</dbReference>
<dbReference type="InterPro" id="IPR006108">
    <property type="entry name" value="3HC_DH_C"/>
</dbReference>
<dbReference type="GO" id="GO:0008691">
    <property type="term" value="F:3-hydroxybutyryl-CoA dehydrogenase activity"/>
    <property type="evidence" value="ECO:0007669"/>
    <property type="project" value="TreeGrafter"/>
</dbReference>